<comment type="caution">
    <text evidence="1">The sequence shown here is derived from an EMBL/GenBank/DDBJ whole genome shotgun (WGS) entry which is preliminary data.</text>
</comment>
<accession>A0AAV4JRW0</accession>
<gene>
    <name evidence="1" type="ORF">ElyMa_005183700</name>
</gene>
<dbReference type="Proteomes" id="UP000762676">
    <property type="component" value="Unassembled WGS sequence"/>
</dbReference>
<protein>
    <submittedName>
        <fullName evidence="1">Uncharacterized protein</fullName>
    </submittedName>
</protein>
<evidence type="ECO:0000313" key="2">
    <source>
        <dbReference type="Proteomes" id="UP000762676"/>
    </source>
</evidence>
<dbReference type="EMBL" id="BMAT01010370">
    <property type="protein sequence ID" value="GFS25444.1"/>
    <property type="molecule type" value="Genomic_DNA"/>
</dbReference>
<dbReference type="AlphaFoldDB" id="A0AAV4JRW0"/>
<evidence type="ECO:0000313" key="1">
    <source>
        <dbReference type="EMBL" id="GFS25444.1"/>
    </source>
</evidence>
<name>A0AAV4JRW0_9GAST</name>
<sequence>MKTGSWYGSIMILSTKITKTYPAAKSFLYGVRKPKSLSSAASLDKSDAFAALGHKQPDMFFSSASLTRLSLSMQIWTDPTPVSQKLYGNTGDLHCTECYFHRKEYRVKLTNEKRVRPIICSTGE</sequence>
<organism evidence="1 2">
    <name type="scientific">Elysia marginata</name>
    <dbReference type="NCBI Taxonomy" id="1093978"/>
    <lineage>
        <taxon>Eukaryota</taxon>
        <taxon>Metazoa</taxon>
        <taxon>Spiralia</taxon>
        <taxon>Lophotrochozoa</taxon>
        <taxon>Mollusca</taxon>
        <taxon>Gastropoda</taxon>
        <taxon>Heterobranchia</taxon>
        <taxon>Euthyneura</taxon>
        <taxon>Panpulmonata</taxon>
        <taxon>Sacoglossa</taxon>
        <taxon>Placobranchoidea</taxon>
        <taxon>Plakobranchidae</taxon>
        <taxon>Elysia</taxon>
    </lineage>
</organism>
<keyword evidence="2" id="KW-1185">Reference proteome</keyword>
<reference evidence="1 2" key="1">
    <citation type="journal article" date="2021" name="Elife">
        <title>Chloroplast acquisition without the gene transfer in kleptoplastic sea slugs, Plakobranchus ocellatus.</title>
        <authorList>
            <person name="Maeda T."/>
            <person name="Takahashi S."/>
            <person name="Yoshida T."/>
            <person name="Shimamura S."/>
            <person name="Takaki Y."/>
            <person name="Nagai Y."/>
            <person name="Toyoda A."/>
            <person name="Suzuki Y."/>
            <person name="Arimoto A."/>
            <person name="Ishii H."/>
            <person name="Satoh N."/>
            <person name="Nishiyama T."/>
            <person name="Hasebe M."/>
            <person name="Maruyama T."/>
            <person name="Minagawa J."/>
            <person name="Obokata J."/>
            <person name="Shigenobu S."/>
        </authorList>
    </citation>
    <scope>NUCLEOTIDE SEQUENCE [LARGE SCALE GENOMIC DNA]</scope>
</reference>
<proteinExistence type="predicted"/>